<keyword evidence="2" id="KW-0966">Cell projection</keyword>
<feature type="transmembrane region" description="Helical" evidence="1">
    <location>
        <begin position="17"/>
        <end position="35"/>
    </location>
</feature>
<organism evidence="2 3">
    <name type="scientific">Tepidimicrobium xylanilyticum</name>
    <dbReference type="NCBI Taxonomy" id="1123352"/>
    <lineage>
        <taxon>Bacteria</taxon>
        <taxon>Bacillati</taxon>
        <taxon>Bacillota</taxon>
        <taxon>Tissierellia</taxon>
        <taxon>Tissierellales</taxon>
        <taxon>Tepidimicrobiaceae</taxon>
        <taxon>Tepidimicrobium</taxon>
    </lineage>
</organism>
<evidence type="ECO:0000256" key="1">
    <source>
        <dbReference type="SAM" id="Phobius"/>
    </source>
</evidence>
<dbReference type="SUPFAM" id="SSF158791">
    <property type="entry name" value="MgtE N-terminal domain-like"/>
    <property type="match status" value="1"/>
</dbReference>
<dbReference type="AlphaFoldDB" id="A0A1H2YGU6"/>
<keyword evidence="1" id="KW-0472">Membrane</keyword>
<protein>
    <submittedName>
        <fullName evidence="2">Flagellar motility protein MotE, a chaperone for MotC folding</fullName>
    </submittedName>
</protein>
<accession>A0A1H2YGU6</accession>
<proteinExistence type="predicted"/>
<keyword evidence="1" id="KW-0812">Transmembrane</keyword>
<evidence type="ECO:0000313" key="3">
    <source>
        <dbReference type="Proteomes" id="UP000198828"/>
    </source>
</evidence>
<dbReference type="Proteomes" id="UP000198828">
    <property type="component" value="Unassembled WGS sequence"/>
</dbReference>
<gene>
    <name evidence="2" type="ORF">SAMN05660923_01620</name>
</gene>
<dbReference type="EMBL" id="FNNG01000006">
    <property type="protein sequence ID" value="SDX04397.1"/>
    <property type="molecule type" value="Genomic_DNA"/>
</dbReference>
<reference evidence="2 3" key="1">
    <citation type="submission" date="2016-10" db="EMBL/GenBank/DDBJ databases">
        <authorList>
            <person name="de Groot N.N."/>
        </authorList>
    </citation>
    <scope>NUCLEOTIDE SEQUENCE [LARGE SCALE GENOMIC DNA]</scope>
    <source>
        <strain evidence="2 3">DSM 23310</strain>
    </source>
</reference>
<dbReference type="RefSeq" id="WP_093752599.1">
    <property type="nucleotide sequence ID" value="NZ_BSYN01000006.1"/>
</dbReference>
<keyword evidence="3" id="KW-1185">Reference proteome</keyword>
<keyword evidence="2" id="KW-0282">Flagellum</keyword>
<name>A0A1H2YGU6_9FIRM</name>
<sequence length="410" mass="47593">MENVEVIKNKKGKAKRFIIAILIIIPILVLSLLYFNNKTFKLKVNSLLAKVPGGVGDYFRTTPTELEREDKKVYLADYYLSLDPVNAADKLYIIKKDDEKLYSEIIRLMNSNSPTKTSEIIKNIRNLELRKDLLFSIYDEIQEEKANQFLNEVSRLESQDLLITINEIKNRYEREADFKETLPQMLSQMNEDRLTDILFYIDDSLREELLNKFNIDLRTKLDNKLSTKKFKRNNLMDLAHLYEVKPLEEVLEEIGNSDKYSFEELGTIYKNLSIIKSAEIFSEIEDDSFKEQLFAAIRKEEELVGEENSITNDISRAIQFLTEYNKKIDDLVKLYNRMSPDKAAKVVEKMLANENTVTALEINSEPIYEISDATIIVDVLSRMNNKNLSSIMDNMNTENASKLTQLLAKP</sequence>
<keyword evidence="1" id="KW-1133">Transmembrane helix</keyword>
<keyword evidence="2" id="KW-0969">Cilium</keyword>
<dbReference type="OrthoDB" id="1705722at2"/>
<evidence type="ECO:0000313" key="2">
    <source>
        <dbReference type="EMBL" id="SDX04397.1"/>
    </source>
</evidence>